<dbReference type="EMBL" id="CABFNB010000106">
    <property type="protein sequence ID" value="VTZ62497.1"/>
    <property type="molecule type" value="Genomic_DNA"/>
</dbReference>
<name>A0A508WZ68_9HYPH</name>
<protein>
    <recommendedName>
        <fullName evidence="2">Nucleotidyltransferase family protein</fullName>
    </recommendedName>
</protein>
<dbReference type="AlphaFoldDB" id="A0A508WZ68"/>
<dbReference type="RefSeq" id="WP_180161852.1">
    <property type="nucleotide sequence ID" value="NZ_CABFNB010000106.1"/>
</dbReference>
<reference evidence="1" key="1">
    <citation type="submission" date="2019-06" db="EMBL/GenBank/DDBJ databases">
        <authorList>
            <person name="Le Quere A."/>
            <person name="Colella S."/>
        </authorList>
    </citation>
    <scope>NUCLEOTIDE SEQUENCE</scope>
    <source>
        <strain evidence="1">EmedicaeMD41</strain>
    </source>
</reference>
<dbReference type="Pfam" id="PF14907">
    <property type="entry name" value="NTP_transf_5"/>
    <property type="match status" value="1"/>
</dbReference>
<dbReference type="Proteomes" id="UP000507954">
    <property type="component" value="Unassembled WGS sequence"/>
</dbReference>
<accession>A0A508WZ68</accession>
<evidence type="ECO:0008006" key="2">
    <source>
        <dbReference type="Google" id="ProtNLM"/>
    </source>
</evidence>
<dbReference type="PROSITE" id="PS51257">
    <property type="entry name" value="PROKAR_LIPOPROTEIN"/>
    <property type="match status" value="1"/>
</dbReference>
<dbReference type="InterPro" id="IPR039498">
    <property type="entry name" value="NTP_transf_5"/>
</dbReference>
<evidence type="ECO:0000313" key="1">
    <source>
        <dbReference type="EMBL" id="VTZ62497.1"/>
    </source>
</evidence>
<sequence length="360" mass="40295">MKARSSGNLLALASCLNGRPPTGVDWEQVIALANESLTVASLAVAARKYADDIPEDVRQYLSLIYDRNAQRNRRLLAQLTEAASCLNRIGVEPVLMKGAAILISPKMDEIGARMLTDLDILVRPADMVSSIGALKDIGYEVRLAGGNGSWPGNRKFHLPAVLERPTDAGSIDLQCRPKGPASFSDMEWLDGHSRKVDLDGGKFHIPSAFAQIVFLILHDQFQDGDYWRGLIDLRHLLDLSKLAASEDVDWKQLMSLFARGYERNAVETQILTADKLFGINGAPDLSAGKLPRFQLHRRWVQLGRDYLFVPSTVFTLLSELSHYRSWDRYGGEPYPSRRQEAGRKIRELRRVFRPRASGKI</sequence>
<organism evidence="1">
    <name type="scientific">Sinorhizobium medicae</name>
    <dbReference type="NCBI Taxonomy" id="110321"/>
    <lineage>
        <taxon>Bacteria</taxon>
        <taxon>Pseudomonadati</taxon>
        <taxon>Pseudomonadota</taxon>
        <taxon>Alphaproteobacteria</taxon>
        <taxon>Hyphomicrobiales</taxon>
        <taxon>Rhizobiaceae</taxon>
        <taxon>Sinorhizobium/Ensifer group</taxon>
        <taxon>Sinorhizobium</taxon>
    </lineage>
</organism>
<proteinExistence type="predicted"/>
<gene>
    <name evidence="1" type="ORF">EMEDMD4_40028</name>
</gene>